<feature type="compositionally biased region" description="Low complexity" evidence="1">
    <location>
        <begin position="304"/>
        <end position="314"/>
    </location>
</feature>
<dbReference type="Proteomes" id="UP000006757">
    <property type="component" value="Unassembled WGS sequence"/>
</dbReference>
<feature type="region of interest" description="Disordered" evidence="1">
    <location>
        <begin position="1"/>
        <end position="49"/>
    </location>
</feature>
<feature type="compositionally biased region" description="Acidic residues" evidence="1">
    <location>
        <begin position="564"/>
        <end position="575"/>
    </location>
</feature>
<dbReference type="AlphaFoldDB" id="K1VBT3"/>
<reference evidence="2 3" key="1">
    <citation type="journal article" date="2012" name="Eukaryot. Cell">
        <title>Genome sequence of the Trichosporon asahii environmental strain CBS 8904.</title>
        <authorList>
            <person name="Yang R.Y."/>
            <person name="Li H.T."/>
            <person name="Zhu H."/>
            <person name="Zhou G.P."/>
            <person name="Wang M."/>
            <person name="Wang L."/>
        </authorList>
    </citation>
    <scope>NUCLEOTIDE SEQUENCE [LARGE SCALE GENOMIC DNA]</scope>
    <source>
        <strain evidence="2 3">CBS 8904</strain>
    </source>
</reference>
<feature type="region of interest" description="Disordered" evidence="1">
    <location>
        <begin position="544"/>
        <end position="590"/>
    </location>
</feature>
<feature type="region of interest" description="Disordered" evidence="1">
    <location>
        <begin position="183"/>
        <end position="249"/>
    </location>
</feature>
<protein>
    <submittedName>
        <fullName evidence="2">Uncharacterized protein</fullName>
    </submittedName>
</protein>
<dbReference type="EMBL" id="AMBO01000391">
    <property type="protein sequence ID" value="EKC98255.1"/>
    <property type="molecule type" value="Genomic_DNA"/>
</dbReference>
<evidence type="ECO:0000313" key="3">
    <source>
        <dbReference type="Proteomes" id="UP000006757"/>
    </source>
</evidence>
<feature type="region of interest" description="Disordered" evidence="1">
    <location>
        <begin position="348"/>
        <end position="389"/>
    </location>
</feature>
<organism evidence="2 3">
    <name type="scientific">Trichosporon asahii var. asahii (strain CBS 8904)</name>
    <name type="common">Yeast</name>
    <dbReference type="NCBI Taxonomy" id="1220162"/>
    <lineage>
        <taxon>Eukaryota</taxon>
        <taxon>Fungi</taxon>
        <taxon>Dikarya</taxon>
        <taxon>Basidiomycota</taxon>
        <taxon>Agaricomycotina</taxon>
        <taxon>Tremellomycetes</taxon>
        <taxon>Trichosporonales</taxon>
        <taxon>Trichosporonaceae</taxon>
        <taxon>Trichosporon</taxon>
    </lineage>
</organism>
<name>K1VBT3_TRIAC</name>
<proteinExistence type="predicted"/>
<gene>
    <name evidence="2" type="ORF">A1Q2_07269</name>
</gene>
<sequence>MPAASQPGGGCEPRPPHIGLHQTLSGNDGKFTTTTPTEPPPLSRHQSRKTAALIEPICYQSRTPLFVTEKVRVEEPRKPTGTAHVQQDAASFASYSACWNAESAAPAARAGDADDAEHMSRRRSAAPAHPAHPELCDYRRHGTDCGLNSVWESHALSLRRAHTHGQRRTPGDRRTVRLVELQTDQRGQLQELPPARGTGGFDIRLANPKTKAQSLAGHDDVKTASHPDLAGDSNRRPAREPGTLRQPPFGLFPLLATLAQAANQAERAAETGQTAPQAAHDRPRSPPSPAPVAQAAEETRRPLLRQLPPRAPAVDARDAEADAIAIHVGRAQLQADWMAPQQVLQPTRTPLAPIPEGDETQAPAAGQQNEQEGFLQDPGYDHDDQALPDYYNPADVWEDIPVAPPYNAPPPEDFADYLREAAAARHGRLALHPGYNAGVHGQYVPLGGWALPDPAAVALLLRAPPAPNYTAWNGGLHHYHGQNGGLPGQQAAPGLFAGLQNLPVPNVGPCPVHPNVHPRRLPQDGQQLIQWLRQLRQRRAANNGRYGQNQDHAQQTEETRPVQNEDENGGDEAEVEMALVDDCSEQEADN</sequence>
<feature type="region of interest" description="Disordered" evidence="1">
    <location>
        <begin position="262"/>
        <end position="316"/>
    </location>
</feature>
<comment type="caution">
    <text evidence="2">The sequence shown here is derived from an EMBL/GenBank/DDBJ whole genome shotgun (WGS) entry which is preliminary data.</text>
</comment>
<accession>K1VBT3</accession>
<evidence type="ECO:0000256" key="1">
    <source>
        <dbReference type="SAM" id="MobiDB-lite"/>
    </source>
</evidence>
<dbReference type="HOGENOM" id="CLU_462459_0_0_1"/>
<evidence type="ECO:0000313" key="2">
    <source>
        <dbReference type="EMBL" id="EKC98255.1"/>
    </source>
</evidence>
<keyword evidence="3" id="KW-1185">Reference proteome</keyword>
<dbReference type="InParanoid" id="K1VBT3"/>